<organism evidence="3 4">
    <name type="scientific">Lineolata rhizophorae</name>
    <dbReference type="NCBI Taxonomy" id="578093"/>
    <lineage>
        <taxon>Eukaryota</taxon>
        <taxon>Fungi</taxon>
        <taxon>Dikarya</taxon>
        <taxon>Ascomycota</taxon>
        <taxon>Pezizomycotina</taxon>
        <taxon>Dothideomycetes</taxon>
        <taxon>Dothideomycetes incertae sedis</taxon>
        <taxon>Lineolatales</taxon>
        <taxon>Lineolataceae</taxon>
        <taxon>Lineolata</taxon>
    </lineage>
</organism>
<dbReference type="CDD" id="cd01709">
    <property type="entry name" value="RT_like_1"/>
    <property type="match status" value="1"/>
</dbReference>
<evidence type="ECO:0000256" key="1">
    <source>
        <dbReference type="SAM" id="MobiDB-lite"/>
    </source>
</evidence>
<evidence type="ECO:0000313" key="3">
    <source>
        <dbReference type="EMBL" id="KAF2461130.1"/>
    </source>
</evidence>
<keyword evidence="4" id="KW-1185">Reference proteome</keyword>
<dbReference type="InterPro" id="IPR016166">
    <property type="entry name" value="FAD-bd_PCMH"/>
</dbReference>
<dbReference type="SUPFAM" id="SSF56176">
    <property type="entry name" value="FAD-binding/transporter-associated domain-like"/>
    <property type="match status" value="1"/>
</dbReference>
<evidence type="ECO:0000259" key="2">
    <source>
        <dbReference type="PROSITE" id="PS51387"/>
    </source>
</evidence>
<gene>
    <name evidence="3" type="ORF">BDY21DRAFT_369193</name>
</gene>
<feature type="region of interest" description="Disordered" evidence="1">
    <location>
        <begin position="1283"/>
        <end position="1304"/>
    </location>
</feature>
<sequence>MANAVLSTLHHVTDRKLRKLAEHQAKFISQRALILAEAEKETEPNKKVQALLDGIKKHGLEAGRGGMSVKNVERFLNQSRYDPSVTPALMRQWENSLLHDLEIQSLKYDYAELFGKLLTEWIQNQNPAMPASAASDDDAATADADSSASGFEPIGREEMHEQRKQWETFAFTLKMTDTENIRKYLTELFATASEGKFKTGPLNEIRKMFAKLDESSPSRFDSDIVVTCIDGVLREDLFAGKKRQALVDLRSKTSTVLREMADVLNMDLDSLDTWQWEPSPVRLNMRRQLSGKYRVYMDEEIHQAIFCHFIGMKFAVYLKKGLGMLYDSPAWHEILQSELIPRHAQDRREYFLGANERRTIPGSVWHRRKSDFRDNYFLTQLPDHFDGPSMPYDDDDDIDKATNQKAKGAALLKEQMFRLATTEMLINKKVHGQFCVWQSDFKWYGPSLAHSTIYEVLRFFGVPTKWLAFFRKFLQTPLAFSHDGPDAVVQVRKCGVPMSHMLSNALSEPILFCLDYAINQRTEGGNLYRLHDDLWYWGQEDSCQTAWTALDEFANVMGLSLNEEKTGSALVLDDPGLFRSPRSPLPQGPVRWGFLILDAKHGRWIIDQKQVDQHIEELRRQLGACRSVLAWVQAWNSYVSRFFSTNFGQAANCLGRQHIDMVIETFKRVQKAVFAGNSPNEGFDANVTDFLRSEIEKRFNFKGLPDGFFYLPAELGGLELRNPFITFLARYEKAPKDPVDDVLQAFETDKTSYERAKNRFHNGDFKPDYSLRSKVLKYKAAAKEGEPVKLSAEFDPQTETFMGLDEYVRFREHTSRRMGTVYEKLLEVPEEAVVAQTPEVDRALSDLAPNSIDRSGLTRGWNKASPYWKWIVQLYAGEVIEKFAGLSMGEKDMLPIGLLEVLRSERISKASKPQQMEAHREAVSRIAATVRAFHERQQSFRIYHGSTNSTRMNKVSRDRVVDTSGLNRILSVDASRGVAVVEPNVPMDALVAATLPAGRLPPVVMEFPGITVGGGFAGTAGESSSFKYGLFDCTIGAVEMVLGDGEVVRASRTERRDLFYGAAGTCGTLGVVTLLEVDLREAGGFVELEYRTVRGVEETLKVVEAFTRDESLDFVDAIMFSAERSVVMTGVLTAAPSPSLPVQRFTRAHDPWFYMHADRLTRRQRPLSPGSPAACADALRIAIPTPDYLFRYDRGAFWGGAYAFRYFATPFNRVTRYVLDGLMRARPMYAALHASGIGDRVMAQDVAFPFSTAGSFIDWVRAELGIFPLWLCPLLPPARARARQQQQGGEAGAEGAPRPPAFYTGRDLRPDAPMLVNVGVWGMGPRDRARFVAANRAVEAAVRRAGGLKCLYAHAYYTEDEFWQIYDAEAYGGLRRKYRAEGLPSVFEKVRVRGPGEGGEEDGKRLGWVGWVKGRLWGVWPFNGLYGVWRAVVGGDYLLAK</sequence>
<feature type="compositionally biased region" description="Low complexity" evidence="1">
    <location>
        <begin position="1283"/>
        <end position="1296"/>
    </location>
</feature>
<evidence type="ECO:0000313" key="4">
    <source>
        <dbReference type="Proteomes" id="UP000799766"/>
    </source>
</evidence>
<dbReference type="Gene3D" id="3.30.465.10">
    <property type="match status" value="1"/>
</dbReference>
<dbReference type="Proteomes" id="UP000799766">
    <property type="component" value="Unassembled WGS sequence"/>
</dbReference>
<dbReference type="PROSITE" id="PS51387">
    <property type="entry name" value="FAD_PCMH"/>
    <property type="match status" value="1"/>
</dbReference>
<dbReference type="InterPro" id="IPR036318">
    <property type="entry name" value="FAD-bd_PCMH-like_sf"/>
</dbReference>
<dbReference type="EMBL" id="MU001672">
    <property type="protein sequence ID" value="KAF2461130.1"/>
    <property type="molecule type" value="Genomic_DNA"/>
</dbReference>
<dbReference type="PANTHER" id="PTHR37015">
    <property type="entry name" value="REVERSE TRANSCRIPTASE DOMAIN-CONTAINING PROTEIN"/>
    <property type="match status" value="1"/>
</dbReference>
<proteinExistence type="predicted"/>
<feature type="domain" description="FAD-binding PCMH-type" evidence="2">
    <location>
        <begin position="909"/>
        <end position="1082"/>
    </location>
</feature>
<dbReference type="InterPro" id="IPR016169">
    <property type="entry name" value="FAD-bd_PCMH_sub2"/>
</dbReference>
<dbReference type="InterPro" id="IPR006094">
    <property type="entry name" value="Oxid_FAD_bind_N"/>
</dbReference>
<dbReference type="OrthoDB" id="74545at2759"/>
<name>A0A6A6PB20_9PEZI</name>
<protein>
    <recommendedName>
        <fullName evidence="2">FAD-binding PCMH-type domain-containing protein</fullName>
    </recommendedName>
</protein>
<dbReference type="Pfam" id="PF01565">
    <property type="entry name" value="FAD_binding_4"/>
    <property type="match status" value="1"/>
</dbReference>
<feature type="region of interest" description="Disordered" evidence="1">
    <location>
        <begin position="128"/>
        <end position="157"/>
    </location>
</feature>
<dbReference type="GO" id="GO:0071949">
    <property type="term" value="F:FAD binding"/>
    <property type="evidence" value="ECO:0007669"/>
    <property type="project" value="InterPro"/>
</dbReference>
<dbReference type="PANTHER" id="PTHR37015:SF2">
    <property type="entry name" value="REVERSE TRANSCRIPTASE DOMAIN-CONTAINING PROTEIN"/>
    <property type="match status" value="1"/>
</dbReference>
<reference evidence="3" key="1">
    <citation type="journal article" date="2020" name="Stud. Mycol.">
        <title>101 Dothideomycetes genomes: a test case for predicting lifestyles and emergence of pathogens.</title>
        <authorList>
            <person name="Haridas S."/>
            <person name="Albert R."/>
            <person name="Binder M."/>
            <person name="Bloem J."/>
            <person name="Labutti K."/>
            <person name="Salamov A."/>
            <person name="Andreopoulos B."/>
            <person name="Baker S."/>
            <person name="Barry K."/>
            <person name="Bills G."/>
            <person name="Bluhm B."/>
            <person name="Cannon C."/>
            <person name="Castanera R."/>
            <person name="Culley D."/>
            <person name="Daum C."/>
            <person name="Ezra D."/>
            <person name="Gonzalez J."/>
            <person name="Henrissat B."/>
            <person name="Kuo A."/>
            <person name="Liang C."/>
            <person name="Lipzen A."/>
            <person name="Lutzoni F."/>
            <person name="Magnuson J."/>
            <person name="Mondo S."/>
            <person name="Nolan M."/>
            <person name="Ohm R."/>
            <person name="Pangilinan J."/>
            <person name="Park H.-J."/>
            <person name="Ramirez L."/>
            <person name="Alfaro M."/>
            <person name="Sun H."/>
            <person name="Tritt A."/>
            <person name="Yoshinaga Y."/>
            <person name="Zwiers L.-H."/>
            <person name="Turgeon B."/>
            <person name="Goodwin S."/>
            <person name="Spatafora J."/>
            <person name="Crous P."/>
            <person name="Grigoriev I."/>
        </authorList>
    </citation>
    <scope>NUCLEOTIDE SEQUENCE</scope>
    <source>
        <strain evidence="3">ATCC 16933</strain>
    </source>
</reference>
<accession>A0A6A6PB20</accession>